<feature type="domain" description="Transcription factor TFIIB cyclin-like" evidence="2">
    <location>
        <begin position="111"/>
        <end position="180"/>
    </location>
</feature>
<reference evidence="3" key="1">
    <citation type="journal article" date="2020" name="Nature">
        <title>Giant virus diversity and host interactions through global metagenomics.</title>
        <authorList>
            <person name="Schulz F."/>
            <person name="Roux S."/>
            <person name="Paez-Espino D."/>
            <person name="Jungbluth S."/>
            <person name="Walsh D.A."/>
            <person name="Denef V.J."/>
            <person name="McMahon K.D."/>
            <person name="Konstantinidis K.T."/>
            <person name="Eloe-Fadrosh E.A."/>
            <person name="Kyrpides N.C."/>
            <person name="Woyke T."/>
        </authorList>
    </citation>
    <scope>NUCLEOTIDE SEQUENCE</scope>
    <source>
        <strain evidence="3">GVMAG-S-1016713-169</strain>
    </source>
</reference>
<dbReference type="InterPro" id="IPR013150">
    <property type="entry name" value="TFIIB_cyclin"/>
</dbReference>
<dbReference type="SUPFAM" id="SSF47954">
    <property type="entry name" value="Cyclin-like"/>
    <property type="match status" value="2"/>
</dbReference>
<organism evidence="3">
    <name type="scientific">viral metagenome</name>
    <dbReference type="NCBI Taxonomy" id="1070528"/>
    <lineage>
        <taxon>unclassified sequences</taxon>
        <taxon>metagenomes</taxon>
        <taxon>organismal metagenomes</taxon>
    </lineage>
</organism>
<dbReference type="Gene3D" id="1.10.472.10">
    <property type="entry name" value="Cyclin-like"/>
    <property type="match status" value="1"/>
</dbReference>
<dbReference type="EMBL" id="MN740577">
    <property type="protein sequence ID" value="QHU34663.1"/>
    <property type="molecule type" value="Genomic_DNA"/>
</dbReference>
<feature type="region of interest" description="Disordered" evidence="1">
    <location>
        <begin position="15"/>
        <end position="52"/>
    </location>
</feature>
<name>A0A6C0LW66_9ZZZZ</name>
<protein>
    <recommendedName>
        <fullName evidence="2">Transcription factor TFIIB cyclin-like domain-containing protein</fullName>
    </recommendedName>
</protein>
<dbReference type="Pfam" id="PF00382">
    <property type="entry name" value="TFIIB"/>
    <property type="match status" value="1"/>
</dbReference>
<dbReference type="Gene3D" id="1.10.472.170">
    <property type="match status" value="1"/>
</dbReference>
<evidence type="ECO:0000313" key="3">
    <source>
        <dbReference type="EMBL" id="QHU34663.1"/>
    </source>
</evidence>
<sequence>MSQFALYENALAVYEKTKDEKTKDESTKDESTKDESTKDESTKDESNKDEKTQYRCQHNDTVFEGGVISCLECGEDIRQLITHEKEWRYYGSSDSKRSSDPNRVQIRKTDERNINKDVQNMGFSETIVTKADQLYSQVTKGQIYRGNSRKAIVFACIFHAYKMSGKHQTPDGLVKLFGLSRKNGLKGLKIVNVNAPKDSKIHTTIITPVHLVHDIMNKFKATSDQKKEVILLYSRIKNRSSKLNRSRPQSVAAALTYYWIKKKMIDINLKDFAKKVDLSELTINKNAKEVALVLGTPDVI</sequence>
<dbReference type="InterPro" id="IPR036915">
    <property type="entry name" value="Cyclin-like_sf"/>
</dbReference>
<proteinExistence type="predicted"/>
<evidence type="ECO:0000256" key="1">
    <source>
        <dbReference type="SAM" id="MobiDB-lite"/>
    </source>
</evidence>
<accession>A0A6C0LW66</accession>
<dbReference type="GO" id="GO:0017025">
    <property type="term" value="F:TBP-class protein binding"/>
    <property type="evidence" value="ECO:0007669"/>
    <property type="project" value="InterPro"/>
</dbReference>
<dbReference type="AlphaFoldDB" id="A0A6C0LW66"/>
<evidence type="ECO:0000259" key="2">
    <source>
        <dbReference type="Pfam" id="PF00382"/>
    </source>
</evidence>